<dbReference type="InterPro" id="IPR051162">
    <property type="entry name" value="T4SS_component"/>
</dbReference>
<dbReference type="EMBL" id="CP130613">
    <property type="protein sequence ID" value="WKW14235.1"/>
    <property type="molecule type" value="Genomic_DNA"/>
</dbReference>
<organism evidence="3 4">
    <name type="scientific">Pseudogemmatithrix spongiicola</name>
    <dbReference type="NCBI Taxonomy" id="3062599"/>
    <lineage>
        <taxon>Bacteria</taxon>
        <taxon>Pseudomonadati</taxon>
        <taxon>Gemmatimonadota</taxon>
        <taxon>Gemmatimonadia</taxon>
        <taxon>Gemmatimonadales</taxon>
        <taxon>Gemmatimonadaceae</taxon>
        <taxon>Pseudogemmatithrix</taxon>
    </lineage>
</organism>
<dbReference type="Proteomes" id="UP001229955">
    <property type="component" value="Chromosome"/>
</dbReference>
<proteinExistence type="predicted"/>
<protein>
    <recommendedName>
        <fullName evidence="5">ATP-binding protein</fullName>
    </recommendedName>
</protein>
<dbReference type="AlphaFoldDB" id="A0AA49Q7M6"/>
<feature type="region of interest" description="Disordered" evidence="1">
    <location>
        <begin position="629"/>
        <end position="653"/>
    </location>
</feature>
<dbReference type="KEGG" id="pspc:Strain318_000566"/>
<accession>A0AA49Q7M6</accession>
<name>A0AA49Q7M6_9BACT</name>
<evidence type="ECO:0000313" key="2">
    <source>
        <dbReference type="EMBL" id="WKW11325.1"/>
    </source>
</evidence>
<dbReference type="EMBL" id="CP130612">
    <property type="protein sequence ID" value="WKW11325.1"/>
    <property type="molecule type" value="Genomic_DNA"/>
</dbReference>
<dbReference type="PANTHER" id="PTHR30121">
    <property type="entry name" value="UNCHARACTERIZED PROTEIN YJGR-RELATED"/>
    <property type="match status" value="1"/>
</dbReference>
<keyword evidence="4" id="KW-1185">Reference proteome</keyword>
<gene>
    <name evidence="2" type="ORF">Strain138_000566</name>
    <name evidence="3" type="ORF">Strain318_000566</name>
</gene>
<evidence type="ECO:0000313" key="3">
    <source>
        <dbReference type="EMBL" id="WKW14235.1"/>
    </source>
</evidence>
<evidence type="ECO:0000313" key="4">
    <source>
        <dbReference type="Proteomes" id="UP001229955"/>
    </source>
</evidence>
<dbReference type="RefSeq" id="WP_367887024.1">
    <property type="nucleotide sequence ID" value="NZ_CP130612.1"/>
</dbReference>
<feature type="compositionally biased region" description="Low complexity" evidence="1">
    <location>
        <begin position="636"/>
        <end position="653"/>
    </location>
</feature>
<evidence type="ECO:0000256" key="1">
    <source>
        <dbReference type="SAM" id="MobiDB-lite"/>
    </source>
</evidence>
<sequence length="653" mass="71998">MTDSPILGRVVATERKPNTPHEFHFWTALDAPVGIGTIVRVESERPIAGVLPTVYGVVTEGFGYTDLQTPLHDVLGADGVPAASAIAPTERTEIRLYTAAVLRHVPEEPLQPVPMGTVHLATEQDVQLALRMDSYLQPGAERGIPVGMYRAGGTQAAVHLDADFLLGPEAAHLSISGVSGLATKTSAVEWLLGSIFAHFPQDKDGVAAVCFNVKGPDLCFLDQPASSLSDDERAMYAALKVPAEPFKDVHYYAPWTAKGFQLATLRSNEALQDNVQPLTWGLRETLQYAEVLLNKDDVDAKADALIDFIKERVLDQSFSDALFDAPVEVRSFADLEKWFSTLLRAMESRNADVWRTHHVATIRKVRNRLTNISTRCRGLVTDDGSVSDLPFGEFRDRAVYVVDVANLEEDAQDLVFARVVSQLREYLEKRQLGVSQVVVFVDELNKYAPADGPDTYVRKMLLDIAERGRYLGLVLFGAQQFRSQVHRRVVGNSGTALYGRMDPDELATPGYQTLAPATKARLATLEKGQLMVRHPHFGQPIFVRFPRPAVLTGREGVERFPQAEELPLDAAITKALRRLDPSITLSWVQDSIALAGDSEDDILRARNRTLQTKPDDVKAFFRAQLKKRVAAEPARRGPAPLRAGPPLDDPYGA</sequence>
<evidence type="ECO:0008006" key="5">
    <source>
        <dbReference type="Google" id="ProtNLM"/>
    </source>
</evidence>
<dbReference type="InterPro" id="IPR027417">
    <property type="entry name" value="P-loop_NTPase"/>
</dbReference>
<dbReference type="PANTHER" id="PTHR30121:SF6">
    <property type="entry name" value="SLR6007 PROTEIN"/>
    <property type="match status" value="1"/>
</dbReference>
<dbReference type="Gene3D" id="3.40.50.300">
    <property type="entry name" value="P-loop containing nucleotide triphosphate hydrolases"/>
    <property type="match status" value="1"/>
</dbReference>
<accession>A0AA49Q4K4</accession>
<reference evidence="3" key="1">
    <citation type="submission" date="2023-07" db="EMBL/GenBank/DDBJ databases">
        <authorList>
            <person name="Haufschild T."/>
            <person name="Kallscheuer N."/>
            <person name="Hammer J."/>
            <person name="Kohn T."/>
            <person name="Kabuu M."/>
            <person name="Jogler M."/>
            <person name="Wohfarth N."/>
            <person name="Heuer A."/>
            <person name="Rohde M."/>
            <person name="van Teeseling M.C.F."/>
            <person name="Jogler C."/>
        </authorList>
    </citation>
    <scope>NUCLEOTIDE SEQUENCE</scope>
    <source>
        <strain evidence="2">Strain 138</strain>
        <strain evidence="3">Strain 318</strain>
    </source>
</reference>